<dbReference type="Proteomes" id="UP000011568">
    <property type="component" value="Unassembled WGS sequence"/>
</dbReference>
<evidence type="ECO:0000313" key="2">
    <source>
        <dbReference type="Proteomes" id="UP000011568"/>
    </source>
</evidence>
<protein>
    <recommendedName>
        <fullName evidence="3">Polyketide cyclase/dehydrase</fullName>
    </recommendedName>
</protein>
<dbReference type="EMBL" id="AOMC01000122">
    <property type="protein sequence ID" value="EMA43016.1"/>
    <property type="molecule type" value="Genomic_DNA"/>
</dbReference>
<dbReference type="AlphaFoldDB" id="M0MBB1"/>
<organism evidence="1 2">
    <name type="scientific">Halococcus morrhuae DSM 1307</name>
    <dbReference type="NCBI Taxonomy" id="931277"/>
    <lineage>
        <taxon>Archaea</taxon>
        <taxon>Methanobacteriati</taxon>
        <taxon>Methanobacteriota</taxon>
        <taxon>Stenosarchaea group</taxon>
        <taxon>Halobacteria</taxon>
        <taxon>Halobacteriales</taxon>
        <taxon>Halococcaceae</taxon>
        <taxon>Halococcus</taxon>
    </lineage>
</organism>
<accession>M0MBB1</accession>
<evidence type="ECO:0000313" key="1">
    <source>
        <dbReference type="EMBL" id="EMA43016.1"/>
    </source>
</evidence>
<keyword evidence="2" id="KW-1185">Reference proteome</keyword>
<evidence type="ECO:0008006" key="3">
    <source>
        <dbReference type="Google" id="ProtNLM"/>
    </source>
</evidence>
<comment type="caution">
    <text evidence="1">The sequence shown here is derived from an EMBL/GenBank/DDBJ whole genome shotgun (WGS) entry which is preliminary data.</text>
</comment>
<proteinExistence type="predicted"/>
<sequence length="188" mass="20832">MAFLFAGIVGAALFFLPLLVGLLVAVCAAVLMRIPIFRVKGSTQLVSECDSETVRSDFQSATPPVLPFQWGIADDIHTTDDGAIYDFSYLLGLRSASMAVEIDSKVADGGDVNNDLELFVTENENPWATYVVSIHQHDTETVVDVEWSSDRRFGLRRLPQRWVAERYRTEALTAQGFTVVEREASLSL</sequence>
<name>M0MBB1_HALMO</name>
<reference evidence="1 2" key="1">
    <citation type="journal article" date="2014" name="PLoS Genet.">
        <title>Phylogenetically driven sequencing of extremely halophilic archaea reveals strategies for static and dynamic osmo-response.</title>
        <authorList>
            <person name="Becker E.A."/>
            <person name="Seitzer P.M."/>
            <person name="Tritt A."/>
            <person name="Larsen D."/>
            <person name="Krusor M."/>
            <person name="Yao A.I."/>
            <person name="Wu D."/>
            <person name="Madern D."/>
            <person name="Eisen J.A."/>
            <person name="Darling A.E."/>
            <person name="Facciotti M.T."/>
        </authorList>
    </citation>
    <scope>NUCLEOTIDE SEQUENCE [LARGE SCALE GENOMIC DNA]</scope>
    <source>
        <strain evidence="1 2">DSM 1307</strain>
    </source>
</reference>
<gene>
    <name evidence="1" type="ORF">C448_09927</name>
</gene>
<dbReference type="eggNOG" id="arCOG09183">
    <property type="taxonomic scope" value="Archaea"/>
</dbReference>